<dbReference type="OrthoDB" id="3696281at2"/>
<proteinExistence type="predicted"/>
<dbReference type="AlphaFoldDB" id="A0A563EHY5"/>
<organism evidence="2 3">
    <name type="scientific">Lentzea tibetensis</name>
    <dbReference type="NCBI Taxonomy" id="2591470"/>
    <lineage>
        <taxon>Bacteria</taxon>
        <taxon>Bacillati</taxon>
        <taxon>Actinomycetota</taxon>
        <taxon>Actinomycetes</taxon>
        <taxon>Pseudonocardiales</taxon>
        <taxon>Pseudonocardiaceae</taxon>
        <taxon>Lentzea</taxon>
    </lineage>
</organism>
<evidence type="ECO:0000256" key="1">
    <source>
        <dbReference type="SAM" id="Phobius"/>
    </source>
</evidence>
<dbReference type="RefSeq" id="WP_146358890.1">
    <property type="nucleotide sequence ID" value="NZ_VOBR01000035.1"/>
</dbReference>
<feature type="transmembrane region" description="Helical" evidence="1">
    <location>
        <begin position="7"/>
        <end position="29"/>
    </location>
</feature>
<keyword evidence="1" id="KW-0812">Transmembrane</keyword>
<reference evidence="2 3" key="1">
    <citation type="submission" date="2019-07" db="EMBL/GenBank/DDBJ databases">
        <title>Lentzea xizangensis sp. nov., isolated from Qinghai-Tibetan Plateau Soils.</title>
        <authorList>
            <person name="Huang J."/>
        </authorList>
    </citation>
    <scope>NUCLEOTIDE SEQUENCE [LARGE SCALE GENOMIC DNA]</scope>
    <source>
        <strain evidence="2 3">FXJ1.1311</strain>
    </source>
</reference>
<feature type="transmembrane region" description="Helical" evidence="1">
    <location>
        <begin position="83"/>
        <end position="102"/>
    </location>
</feature>
<evidence type="ECO:0000313" key="2">
    <source>
        <dbReference type="EMBL" id="TWP46123.1"/>
    </source>
</evidence>
<name>A0A563EHY5_9PSEU</name>
<sequence>MRIAATVLGIVAMVFLASFAFVLGIMAFTPTMPCTGANANTGTCAYGQLPQKIMLIGPWVVVVGATLATFVKPPDDGPRAYMPWLGVLAIAFVYLAAIAAAGG</sequence>
<comment type="caution">
    <text evidence="2">The sequence shown here is derived from an EMBL/GenBank/DDBJ whole genome shotgun (WGS) entry which is preliminary data.</text>
</comment>
<keyword evidence="3" id="KW-1185">Reference proteome</keyword>
<keyword evidence="1" id="KW-1133">Transmembrane helix</keyword>
<evidence type="ECO:0000313" key="3">
    <source>
        <dbReference type="Proteomes" id="UP000316639"/>
    </source>
</evidence>
<accession>A0A563EHY5</accession>
<feature type="transmembrane region" description="Helical" evidence="1">
    <location>
        <begin position="49"/>
        <end position="71"/>
    </location>
</feature>
<dbReference type="Proteomes" id="UP000316639">
    <property type="component" value="Unassembled WGS sequence"/>
</dbReference>
<dbReference type="EMBL" id="VOBR01000035">
    <property type="protein sequence ID" value="TWP46123.1"/>
    <property type="molecule type" value="Genomic_DNA"/>
</dbReference>
<protein>
    <submittedName>
        <fullName evidence="2">Uncharacterized protein</fullName>
    </submittedName>
</protein>
<keyword evidence="1" id="KW-0472">Membrane</keyword>
<gene>
    <name evidence="2" type="ORF">FKR81_36945</name>
</gene>